<dbReference type="PANTHER" id="PTHR11361">
    <property type="entry name" value="DNA MISMATCH REPAIR PROTEIN MUTS FAMILY MEMBER"/>
    <property type="match status" value="1"/>
</dbReference>
<evidence type="ECO:0000313" key="10">
    <source>
        <dbReference type="Proteomes" id="UP000799438"/>
    </source>
</evidence>
<dbReference type="OrthoDB" id="2534523at2759"/>
<dbReference type="PANTHER" id="PTHR11361:SF34">
    <property type="entry name" value="DNA MISMATCH REPAIR PROTEIN MSH1, MITOCHONDRIAL"/>
    <property type="match status" value="1"/>
</dbReference>
<evidence type="ECO:0000313" key="9">
    <source>
        <dbReference type="EMBL" id="KAF2146626.1"/>
    </source>
</evidence>
<evidence type="ECO:0000259" key="8">
    <source>
        <dbReference type="PROSITE" id="PS00486"/>
    </source>
</evidence>
<dbReference type="Pfam" id="PF01624">
    <property type="entry name" value="MutS_I"/>
    <property type="match status" value="1"/>
</dbReference>
<feature type="region of interest" description="Disordered" evidence="7">
    <location>
        <begin position="531"/>
        <end position="559"/>
    </location>
</feature>
<dbReference type="Gene3D" id="3.40.50.300">
    <property type="entry name" value="P-loop containing nucleotide triphosphate hydrolases"/>
    <property type="match status" value="1"/>
</dbReference>
<dbReference type="SMART" id="SM00533">
    <property type="entry name" value="MUTSd"/>
    <property type="match status" value="1"/>
</dbReference>
<dbReference type="InterPro" id="IPR016151">
    <property type="entry name" value="DNA_mismatch_repair_MutS_N"/>
</dbReference>
<dbReference type="InterPro" id="IPR007696">
    <property type="entry name" value="DNA_mismatch_repair_MutS_core"/>
</dbReference>
<dbReference type="SUPFAM" id="SSF55271">
    <property type="entry name" value="DNA repair protein MutS, domain I"/>
    <property type="match status" value="1"/>
</dbReference>
<dbReference type="GO" id="GO:0005524">
    <property type="term" value="F:ATP binding"/>
    <property type="evidence" value="ECO:0007669"/>
    <property type="project" value="UniProtKB-KW"/>
</dbReference>
<gene>
    <name evidence="9" type="ORF">K452DRAFT_314873</name>
</gene>
<dbReference type="SUPFAM" id="SSF48334">
    <property type="entry name" value="DNA repair protein MutS, domain III"/>
    <property type="match status" value="1"/>
</dbReference>
<dbReference type="Pfam" id="PF05192">
    <property type="entry name" value="MutS_III"/>
    <property type="match status" value="1"/>
</dbReference>
<name>A0A6A6BRA7_9PEZI</name>
<dbReference type="InterPro" id="IPR027417">
    <property type="entry name" value="P-loop_NTPase"/>
</dbReference>
<evidence type="ECO:0000256" key="3">
    <source>
        <dbReference type="ARBA" id="ARBA00022763"/>
    </source>
</evidence>
<dbReference type="Gene3D" id="1.10.1420.10">
    <property type="match status" value="2"/>
</dbReference>
<dbReference type="Pfam" id="PF05188">
    <property type="entry name" value="MutS_II"/>
    <property type="match status" value="1"/>
</dbReference>
<dbReference type="PROSITE" id="PS00486">
    <property type="entry name" value="DNA_MISMATCH_REPAIR_2"/>
    <property type="match status" value="1"/>
</dbReference>
<organism evidence="9 10">
    <name type="scientific">Aplosporella prunicola CBS 121167</name>
    <dbReference type="NCBI Taxonomy" id="1176127"/>
    <lineage>
        <taxon>Eukaryota</taxon>
        <taxon>Fungi</taxon>
        <taxon>Dikarya</taxon>
        <taxon>Ascomycota</taxon>
        <taxon>Pezizomycotina</taxon>
        <taxon>Dothideomycetes</taxon>
        <taxon>Dothideomycetes incertae sedis</taxon>
        <taxon>Botryosphaeriales</taxon>
        <taxon>Aplosporellaceae</taxon>
        <taxon>Aplosporella</taxon>
    </lineage>
</organism>
<keyword evidence="2" id="KW-0547">Nucleotide-binding</keyword>
<dbReference type="GO" id="GO:0140664">
    <property type="term" value="F:ATP-dependent DNA damage sensor activity"/>
    <property type="evidence" value="ECO:0007669"/>
    <property type="project" value="InterPro"/>
</dbReference>
<protein>
    <recommendedName>
        <fullName evidence="8">DNA mismatch repair proteins mutS family domain-containing protein</fullName>
    </recommendedName>
</protein>
<keyword evidence="5" id="KW-0238">DNA-binding</keyword>
<dbReference type="SUPFAM" id="SSF52540">
    <property type="entry name" value="P-loop containing nucleoside triphosphate hydrolases"/>
    <property type="match status" value="1"/>
</dbReference>
<dbReference type="GO" id="GO:0005634">
    <property type="term" value="C:nucleus"/>
    <property type="evidence" value="ECO:0007669"/>
    <property type="project" value="TreeGrafter"/>
</dbReference>
<dbReference type="FunFam" id="3.40.50.300:FF:001238">
    <property type="entry name" value="DNA mismatch repair protein"/>
    <property type="match status" value="1"/>
</dbReference>
<dbReference type="SMART" id="SM00534">
    <property type="entry name" value="MUTSac"/>
    <property type="match status" value="1"/>
</dbReference>
<dbReference type="Gene3D" id="3.40.1170.10">
    <property type="entry name" value="DNA repair protein MutS, domain I"/>
    <property type="match status" value="1"/>
</dbReference>
<evidence type="ECO:0000256" key="2">
    <source>
        <dbReference type="ARBA" id="ARBA00022741"/>
    </source>
</evidence>
<dbReference type="InterPro" id="IPR017261">
    <property type="entry name" value="DNA_mismatch_repair_MutS/MSH"/>
</dbReference>
<dbReference type="GeneID" id="54301303"/>
<dbReference type="AlphaFoldDB" id="A0A6A6BRA7"/>
<evidence type="ECO:0000256" key="7">
    <source>
        <dbReference type="SAM" id="MobiDB-lite"/>
    </source>
</evidence>
<dbReference type="PIRSF" id="PIRSF037677">
    <property type="entry name" value="DNA_mis_repair_Msh6"/>
    <property type="match status" value="1"/>
</dbReference>
<dbReference type="GO" id="GO:0043504">
    <property type="term" value="P:mitochondrial DNA repair"/>
    <property type="evidence" value="ECO:0007669"/>
    <property type="project" value="TreeGrafter"/>
</dbReference>
<reference evidence="9" key="1">
    <citation type="journal article" date="2020" name="Stud. Mycol.">
        <title>101 Dothideomycetes genomes: a test case for predicting lifestyles and emergence of pathogens.</title>
        <authorList>
            <person name="Haridas S."/>
            <person name="Albert R."/>
            <person name="Binder M."/>
            <person name="Bloem J."/>
            <person name="Labutti K."/>
            <person name="Salamov A."/>
            <person name="Andreopoulos B."/>
            <person name="Baker S."/>
            <person name="Barry K."/>
            <person name="Bills G."/>
            <person name="Bluhm B."/>
            <person name="Cannon C."/>
            <person name="Castanera R."/>
            <person name="Culley D."/>
            <person name="Daum C."/>
            <person name="Ezra D."/>
            <person name="Gonzalez J."/>
            <person name="Henrissat B."/>
            <person name="Kuo A."/>
            <person name="Liang C."/>
            <person name="Lipzen A."/>
            <person name="Lutzoni F."/>
            <person name="Magnuson J."/>
            <person name="Mondo S."/>
            <person name="Nolan M."/>
            <person name="Ohm R."/>
            <person name="Pangilinan J."/>
            <person name="Park H.-J."/>
            <person name="Ramirez L."/>
            <person name="Alfaro M."/>
            <person name="Sun H."/>
            <person name="Tritt A."/>
            <person name="Yoshinaga Y."/>
            <person name="Zwiers L.-H."/>
            <person name="Turgeon B."/>
            <person name="Goodwin S."/>
            <person name="Spatafora J."/>
            <person name="Crous P."/>
            <person name="Grigoriev I."/>
        </authorList>
    </citation>
    <scope>NUCLEOTIDE SEQUENCE</scope>
    <source>
        <strain evidence="9">CBS 121167</strain>
    </source>
</reference>
<accession>A0A6A6BRA7</accession>
<sequence length="951" mass="105360">MAARAPTRVCARPPRALVSVRGKKTTTTLKGDELPQGPIAAVPLDEPDEHAGPVYPTVLQQVRNNMRKFAHCVVITRIGNFYELYFEHAEEYGPLLNIKVSRRRTAAGPVYMAGFPYFQLDRFLKILVQDLNKHVAVSDEIRNNASEKVKSGGLLFDRKVTRIISAGTLIDEKFMDPWENNYCLSIYHEPLTADPRPGPDDRETKAAHQSANVGLAWLDLSSGEFFTQSTSLAGLSSAVARIGPREIVLDSLMRNASPSSRLIDMLEEEHHVITFQEPQEHKTTLDDWVPLLTTGAPDFKTAIFPQVESTAAASLLQYVHTQLQGSGITLQPPVRRQASEYMSIDRNTLRALELRSTLREGKYEGSLLHAIRRTVTKSGTRLLSERLVSPSMSLETINGRLDLVTKFLEDAALRQNLVALLRRTFDSRRLLQKFSMGRGDADDLLELSKTIQSTLDIARLLKDEASSDPKTTGSSLLRLSDRLSLKEPSRLATRILEAIDEEGLTEQHRLEDDEAAAVTVLAVEVLNEEGEDEQSAAISKRAKAKANGKSDCQKSNDTSCSDVWTMRRSASTTLKRLHKALDELVSQREDLAARLRDETGSSTLTLRWTPGLGHIVHVKGKGGSVADLSSVRSVGSSRSTRSYHLPEWTHLGNQMEEAKLRIRAEEQRVFVELRAKVIRNLVRLRRNAAILDELDVSCSFATLAEEKGLIRPILDNSTAHNIVGGRHPVVESSLLEQGRSFTSNSCSVGGDKRILLITGPNMAGKSTFLRQNALISILAQTGSFVPADYAEIGLVDQIFSRVGSADNLYQDQSTFMVEMLETADILKQATPRSFVIMDEVGRGTTPEDGIAVGYACLHHLYNINQCRTLFSTHFHKLADMTSGFEKLACYCTDVEEEDDGSFTYVHRLRNGTNRKSHALKVARVAGLPEEAIKTAAAALKDLELQSQVNTD</sequence>
<evidence type="ECO:0000256" key="6">
    <source>
        <dbReference type="ARBA" id="ARBA00023204"/>
    </source>
</evidence>
<dbReference type="Proteomes" id="UP000799438">
    <property type="component" value="Unassembled WGS sequence"/>
</dbReference>
<dbReference type="Pfam" id="PF00488">
    <property type="entry name" value="MutS_V"/>
    <property type="match status" value="1"/>
</dbReference>
<keyword evidence="3" id="KW-0227">DNA damage</keyword>
<evidence type="ECO:0000256" key="4">
    <source>
        <dbReference type="ARBA" id="ARBA00022840"/>
    </source>
</evidence>
<keyword evidence="4" id="KW-0067">ATP-binding</keyword>
<keyword evidence="6" id="KW-0234">DNA repair</keyword>
<dbReference type="InterPro" id="IPR000432">
    <property type="entry name" value="DNA_mismatch_repair_MutS_C"/>
</dbReference>
<dbReference type="InterPro" id="IPR007695">
    <property type="entry name" value="DNA_mismatch_repair_MutS-lik_N"/>
</dbReference>
<feature type="domain" description="DNA mismatch repair proteins mutS family" evidence="8">
    <location>
        <begin position="833"/>
        <end position="849"/>
    </location>
</feature>
<comment type="similarity">
    <text evidence="1">Belongs to the DNA mismatch repair MutS family.</text>
</comment>
<dbReference type="InterPro" id="IPR045076">
    <property type="entry name" value="MutS"/>
</dbReference>
<dbReference type="InterPro" id="IPR036187">
    <property type="entry name" value="DNA_mismatch_repair_MutS_sf"/>
</dbReference>
<dbReference type="InterPro" id="IPR036678">
    <property type="entry name" value="MutS_con_dom_sf"/>
</dbReference>
<dbReference type="GO" id="GO:0005739">
    <property type="term" value="C:mitochondrion"/>
    <property type="evidence" value="ECO:0007669"/>
    <property type="project" value="TreeGrafter"/>
</dbReference>
<evidence type="ECO:0000256" key="5">
    <source>
        <dbReference type="ARBA" id="ARBA00023125"/>
    </source>
</evidence>
<dbReference type="InterPro" id="IPR007860">
    <property type="entry name" value="DNA_mmatch_repair_MutS_con_dom"/>
</dbReference>
<dbReference type="GO" id="GO:0030983">
    <property type="term" value="F:mismatched DNA binding"/>
    <property type="evidence" value="ECO:0007669"/>
    <property type="project" value="InterPro"/>
</dbReference>
<dbReference type="GO" id="GO:0006298">
    <property type="term" value="P:mismatch repair"/>
    <property type="evidence" value="ECO:0007669"/>
    <property type="project" value="InterPro"/>
</dbReference>
<dbReference type="Gene3D" id="3.30.420.110">
    <property type="entry name" value="MutS, connector domain"/>
    <property type="match status" value="1"/>
</dbReference>
<dbReference type="RefSeq" id="XP_033402335.1">
    <property type="nucleotide sequence ID" value="XM_033543806.1"/>
</dbReference>
<dbReference type="EMBL" id="ML995475">
    <property type="protein sequence ID" value="KAF2146626.1"/>
    <property type="molecule type" value="Genomic_DNA"/>
</dbReference>
<evidence type="ECO:0000256" key="1">
    <source>
        <dbReference type="ARBA" id="ARBA00006271"/>
    </source>
</evidence>
<proteinExistence type="inferred from homology"/>
<dbReference type="FunFam" id="3.40.1170.10:FF:000010">
    <property type="entry name" value="DNA mismatch repair protein Msh1"/>
    <property type="match status" value="1"/>
</dbReference>
<keyword evidence="10" id="KW-1185">Reference proteome</keyword>
<dbReference type="SUPFAM" id="SSF53150">
    <property type="entry name" value="DNA repair protein MutS, domain II"/>
    <property type="match status" value="1"/>
</dbReference>